<comment type="caution">
    <text evidence="2">The sequence shown here is derived from an EMBL/GenBank/DDBJ whole genome shotgun (WGS) entry which is preliminary data.</text>
</comment>
<evidence type="ECO:0000313" key="3">
    <source>
        <dbReference type="Proteomes" id="UP000231879"/>
    </source>
</evidence>
<proteinExistence type="predicted"/>
<feature type="transmembrane region" description="Helical" evidence="1">
    <location>
        <begin position="68"/>
        <end position="90"/>
    </location>
</feature>
<keyword evidence="1" id="KW-0472">Membrane</keyword>
<name>A0ABX4NGU9_9LEPT</name>
<sequence>MITQFELIFGIFATGLTFVLSLFIILKQVTRINSRFVLPLSLVLSAWFGLIWILGANGVFRPEKPSPIPVGLAIFLPVLLGSIVIARSAFIQKVLLNIPQETWIVLHIARYVGSLFIWFHLNGKLPPTFAFTAGLGDCFVATLAPFVIWAIKRDENKNPTKILWIFNILGILDFMTAVTLGTLSSDGPQRLILETPSSSLIGNLPLILIPGFGVPFIALVHVISIMKLRRGLA</sequence>
<evidence type="ECO:0000313" key="2">
    <source>
        <dbReference type="EMBL" id="PJZ55544.1"/>
    </source>
</evidence>
<keyword evidence="1" id="KW-0812">Transmembrane</keyword>
<dbReference type="EMBL" id="NPDS01000010">
    <property type="protein sequence ID" value="PJZ55544.1"/>
    <property type="molecule type" value="Genomic_DNA"/>
</dbReference>
<accession>A0ABX4NGU9</accession>
<keyword evidence="1" id="KW-1133">Transmembrane helix</keyword>
<keyword evidence="3" id="KW-1185">Reference proteome</keyword>
<organism evidence="2 3">
    <name type="scientific">Leptospira barantonii</name>
    <dbReference type="NCBI Taxonomy" id="2023184"/>
    <lineage>
        <taxon>Bacteria</taxon>
        <taxon>Pseudomonadati</taxon>
        <taxon>Spirochaetota</taxon>
        <taxon>Spirochaetia</taxon>
        <taxon>Leptospirales</taxon>
        <taxon>Leptospiraceae</taxon>
        <taxon>Leptospira</taxon>
    </lineage>
</organism>
<dbReference type="RefSeq" id="WP_100764065.1">
    <property type="nucleotide sequence ID" value="NZ_NPDS01000010.1"/>
</dbReference>
<feature type="transmembrane region" description="Helical" evidence="1">
    <location>
        <begin position="102"/>
        <end position="121"/>
    </location>
</feature>
<protein>
    <submittedName>
        <fullName evidence="2">Uncharacterized protein</fullName>
    </submittedName>
</protein>
<feature type="transmembrane region" description="Helical" evidence="1">
    <location>
        <begin position="6"/>
        <end position="25"/>
    </location>
</feature>
<feature type="transmembrane region" description="Helical" evidence="1">
    <location>
        <begin position="37"/>
        <end position="56"/>
    </location>
</feature>
<dbReference type="Proteomes" id="UP000231879">
    <property type="component" value="Unassembled WGS sequence"/>
</dbReference>
<feature type="transmembrane region" description="Helical" evidence="1">
    <location>
        <begin position="127"/>
        <end position="151"/>
    </location>
</feature>
<feature type="transmembrane region" description="Helical" evidence="1">
    <location>
        <begin position="204"/>
        <end position="226"/>
    </location>
</feature>
<evidence type="ECO:0000256" key="1">
    <source>
        <dbReference type="SAM" id="Phobius"/>
    </source>
</evidence>
<gene>
    <name evidence="2" type="ORF">CH367_18865</name>
</gene>
<reference evidence="2 3" key="1">
    <citation type="submission" date="2017-07" db="EMBL/GenBank/DDBJ databases">
        <title>Leptospira spp. isolated from tropical soils.</title>
        <authorList>
            <person name="Thibeaux R."/>
            <person name="Iraola G."/>
            <person name="Ferres I."/>
            <person name="Bierque E."/>
            <person name="Girault D."/>
            <person name="Soupe-Gilbert M.-E."/>
            <person name="Picardeau M."/>
            <person name="Goarant C."/>
        </authorList>
    </citation>
    <scope>NUCLEOTIDE SEQUENCE [LARGE SCALE GENOMIC DNA]</scope>
    <source>
        <strain evidence="2 3">FH4-C-A1</strain>
    </source>
</reference>
<feature type="transmembrane region" description="Helical" evidence="1">
    <location>
        <begin position="163"/>
        <end position="184"/>
    </location>
</feature>